<keyword evidence="2" id="KW-0012">Acyltransferase</keyword>
<gene>
    <name evidence="5" type="ORF">C7443_105297</name>
</gene>
<dbReference type="InterPro" id="IPR002539">
    <property type="entry name" value="MaoC-like_dom"/>
</dbReference>
<evidence type="ECO:0000256" key="1">
    <source>
        <dbReference type="ARBA" id="ARBA00022679"/>
    </source>
</evidence>
<accession>A0A317MV51</accession>
<dbReference type="SUPFAM" id="SSF54637">
    <property type="entry name" value="Thioesterase/thiol ester dehydrase-isomerase"/>
    <property type="match status" value="1"/>
</dbReference>
<dbReference type="InterPro" id="IPR002505">
    <property type="entry name" value="PTA_PTB"/>
</dbReference>
<protein>
    <submittedName>
        <fullName evidence="5">Phosphate butyryltransferase</fullName>
    </submittedName>
</protein>
<keyword evidence="6" id="KW-1185">Reference proteome</keyword>
<keyword evidence="1 5" id="KW-0808">Transferase</keyword>
<dbReference type="Pfam" id="PF01575">
    <property type="entry name" value="MaoC_dehydratas"/>
    <property type="match status" value="1"/>
</dbReference>
<dbReference type="CDD" id="cd03449">
    <property type="entry name" value="R_hydratase"/>
    <property type="match status" value="1"/>
</dbReference>
<comment type="caution">
    <text evidence="5">The sequence shown here is derived from an EMBL/GenBank/DDBJ whole genome shotgun (WGS) entry which is preliminary data.</text>
</comment>
<dbReference type="PANTHER" id="PTHR43356:SF2">
    <property type="entry name" value="PHOSPHATE ACETYLTRANSFERASE"/>
    <property type="match status" value="1"/>
</dbReference>
<dbReference type="Gene3D" id="3.10.129.10">
    <property type="entry name" value="Hotdog Thioesterase"/>
    <property type="match status" value="1"/>
</dbReference>
<proteinExistence type="predicted"/>
<organism evidence="5 6">
    <name type="scientific">Plasticicumulans acidivorans</name>
    <dbReference type="NCBI Taxonomy" id="886464"/>
    <lineage>
        <taxon>Bacteria</taxon>
        <taxon>Pseudomonadati</taxon>
        <taxon>Pseudomonadota</taxon>
        <taxon>Gammaproteobacteria</taxon>
        <taxon>Candidatus Competibacteraceae</taxon>
        <taxon>Plasticicumulans</taxon>
    </lineage>
</organism>
<dbReference type="InterPro" id="IPR050500">
    <property type="entry name" value="Phos_Acetyltrans/Butyryltrans"/>
</dbReference>
<feature type="domain" description="Phosphate acetyl/butaryl transferase" evidence="3">
    <location>
        <begin position="244"/>
        <end position="449"/>
    </location>
</feature>
<dbReference type="GO" id="GO:0016746">
    <property type="term" value="F:acyltransferase activity"/>
    <property type="evidence" value="ECO:0007669"/>
    <property type="project" value="UniProtKB-KW"/>
</dbReference>
<dbReference type="PANTHER" id="PTHR43356">
    <property type="entry name" value="PHOSPHATE ACETYLTRANSFERASE"/>
    <property type="match status" value="1"/>
</dbReference>
<evidence type="ECO:0000259" key="4">
    <source>
        <dbReference type="Pfam" id="PF01575"/>
    </source>
</evidence>
<dbReference type="SUPFAM" id="SSF53659">
    <property type="entry name" value="Isocitrate/Isopropylmalate dehydrogenase-like"/>
    <property type="match status" value="1"/>
</dbReference>
<evidence type="ECO:0000259" key="3">
    <source>
        <dbReference type="Pfam" id="PF01515"/>
    </source>
</evidence>
<name>A0A317MV51_9GAMM</name>
<dbReference type="NCBIfam" id="NF008852">
    <property type="entry name" value="PRK11890.1"/>
    <property type="match status" value="1"/>
</dbReference>
<dbReference type="EMBL" id="QGTJ01000005">
    <property type="protein sequence ID" value="PWV61863.1"/>
    <property type="molecule type" value="Genomic_DNA"/>
</dbReference>
<dbReference type="NCBIfam" id="NF006045">
    <property type="entry name" value="PRK08190.1"/>
    <property type="match status" value="1"/>
</dbReference>
<evidence type="ECO:0000313" key="5">
    <source>
        <dbReference type="EMBL" id="PWV61863.1"/>
    </source>
</evidence>
<dbReference type="InterPro" id="IPR029069">
    <property type="entry name" value="HotDog_dom_sf"/>
</dbReference>
<dbReference type="Proteomes" id="UP000246569">
    <property type="component" value="Unassembled WGS sequence"/>
</dbReference>
<reference evidence="5 6" key="1">
    <citation type="submission" date="2018-05" db="EMBL/GenBank/DDBJ databases">
        <title>Genomic Encyclopedia of Type Strains, Phase IV (KMG-IV): sequencing the most valuable type-strain genomes for metagenomic binning, comparative biology and taxonomic classification.</title>
        <authorList>
            <person name="Goeker M."/>
        </authorList>
    </citation>
    <scope>NUCLEOTIDE SEQUENCE [LARGE SCALE GENOMIC DNA]</scope>
    <source>
        <strain evidence="5 6">DSM 23606</strain>
    </source>
</reference>
<evidence type="ECO:0000256" key="2">
    <source>
        <dbReference type="ARBA" id="ARBA00023315"/>
    </source>
</evidence>
<dbReference type="OrthoDB" id="9774179at2"/>
<evidence type="ECO:0000313" key="6">
    <source>
        <dbReference type="Proteomes" id="UP000246569"/>
    </source>
</evidence>
<dbReference type="Pfam" id="PF01515">
    <property type="entry name" value="PTA_PTB"/>
    <property type="match status" value="1"/>
</dbReference>
<feature type="domain" description="MaoC-like" evidence="4">
    <location>
        <begin position="24"/>
        <end position="120"/>
    </location>
</feature>
<dbReference type="Gene3D" id="3.40.718.10">
    <property type="entry name" value="Isopropylmalate Dehydrogenase"/>
    <property type="match status" value="1"/>
</dbReference>
<dbReference type="RefSeq" id="WP_110018643.1">
    <property type="nucleotide sequence ID" value="NZ_QGTJ01000005.1"/>
</dbReference>
<sequence length="469" mass="49735">MNDETQNMIENHTFDEISIGQTSSVSRTLNHQDIELFALLSGDLNPTHVDEEFARGAKFSRVVGHSMWGASLISGVLGTGLPGPGTVYKSQTLNFHGVVHVGDVVTVTVTVVAKNPEARTITLDCQCVDQNDRVCVDGQAVVYAPPVKVMRQLIELPEVHFSEHGARHKKLVETAGKLEPVPTAVVHPVDQVSLEGAVRAAEAHLIVPLLVGPAAKIRATAEEFGLDIANYEIVDVPHSHAAAEKGVALIREGRAEILMKGSLHTDEFMGAVVTKDTGLRTARRISHAFIMDVPTYPKPLLITDAAINIYPDLITKADICQNAIELVQALGVETPKVAILSAVETVTPKISSTMEAAALCKMADRGQIKGAILDGPLAFDNAISKIAAKTKGISSPVSGEADILLVPDLEAGNMIAKQLEYLAHAAAAGVVLGARCPIVLTSRADGTLARMASCAVAVLMAHDKRGSAR</sequence>
<dbReference type="AlphaFoldDB" id="A0A317MV51"/>